<keyword evidence="8" id="KW-1185">Reference proteome</keyword>
<dbReference type="PANTHER" id="PTHR42973">
    <property type="entry name" value="BINDING OXIDOREDUCTASE, PUTATIVE (AFU_ORTHOLOGUE AFUA_1G17690)-RELATED"/>
    <property type="match status" value="1"/>
</dbReference>
<evidence type="ECO:0000256" key="5">
    <source>
        <dbReference type="ARBA" id="ARBA00023002"/>
    </source>
</evidence>
<reference evidence="7 8" key="1">
    <citation type="submission" date="2014-02" db="EMBL/GenBank/DDBJ databases">
        <title>The genome sequence of Colletotrichum simmondsii CBS122122.</title>
        <authorList>
            <person name="Baroncelli R."/>
            <person name="Thon M.R."/>
        </authorList>
    </citation>
    <scope>NUCLEOTIDE SEQUENCE [LARGE SCALE GENOMIC DNA]</scope>
    <source>
        <strain evidence="7 8">CBS122122</strain>
    </source>
</reference>
<dbReference type="InterPro" id="IPR012951">
    <property type="entry name" value="BBE"/>
</dbReference>
<evidence type="ECO:0000256" key="2">
    <source>
        <dbReference type="ARBA" id="ARBA00005466"/>
    </source>
</evidence>
<keyword evidence="5" id="KW-0560">Oxidoreductase</keyword>
<evidence type="ECO:0000313" key="8">
    <source>
        <dbReference type="Proteomes" id="UP000070328"/>
    </source>
</evidence>
<gene>
    <name evidence="7" type="ORF">CSIM01_09458</name>
</gene>
<dbReference type="OrthoDB" id="407275at2759"/>
<protein>
    <recommendedName>
        <fullName evidence="6">FAD-binding PCMH-type domain-containing protein</fullName>
    </recommendedName>
</protein>
<accession>A0A135S777</accession>
<comment type="cofactor">
    <cofactor evidence="1">
        <name>FAD</name>
        <dbReference type="ChEBI" id="CHEBI:57692"/>
    </cofactor>
</comment>
<sequence length="556" mass="63878">MDAAIKAFTSEKIPIVQLDDDNYREYEKLVVTSNLLFRFTRPPCVVQPETAAHVQSIINQVREKKLRLTIRCGGHSYAGFSTALEKNNVLMDLRKMNKVKLDVPSDSITVGAGCQWGEVYRTLINGDHVGFIINGGRCPYVGVGGFILGAGLSPFGRTFGMGSDTLLEATLVTAKGEVVEVKKTDDKSSDKGRLFWALQGAGQANFGVVTQMKLKIQHLNSRNGWVVGGRFLWYPKCKIDKKIDEQLLDTMNEFYKVDWPTEITIDSTWLCDLRDKNVGDGVRFTVYYDGSKPDYDKLIDKHIKNPDVAKQLKKRALPEPSTRFLYETLEEQWFDESKKFFAENKTYRIFAAFAFSREQIDKNVTEITKLLHDEMKRFRELYLGEDVNLDCVWIHTGGAASKPKPTDSAFYWREALYHTYIEVLWKDKWMELNMRGFMSKLKKKFRPYSLGKAAAFFSFPDRDLTKGGYERAYFGENRQELRRVKELWDKDNLFDWPQGIQLPKDAVDDAEGDVDVDDSRDQTDQFALDLWDRRNWQKNVVRNVGAAGKKLEAMGF</sequence>
<feature type="domain" description="FAD-binding PCMH-type" evidence="6">
    <location>
        <begin position="38"/>
        <end position="219"/>
    </location>
</feature>
<dbReference type="AlphaFoldDB" id="A0A135S777"/>
<dbReference type="Gene3D" id="3.40.462.20">
    <property type="match status" value="1"/>
</dbReference>
<keyword evidence="4" id="KW-0274">FAD</keyword>
<proteinExistence type="inferred from homology"/>
<dbReference type="GO" id="GO:0016491">
    <property type="term" value="F:oxidoreductase activity"/>
    <property type="evidence" value="ECO:0007669"/>
    <property type="project" value="UniProtKB-KW"/>
</dbReference>
<name>A0A135S777_9PEZI</name>
<evidence type="ECO:0000313" key="7">
    <source>
        <dbReference type="EMBL" id="KXH31783.1"/>
    </source>
</evidence>
<comment type="caution">
    <text evidence="7">The sequence shown here is derived from an EMBL/GenBank/DDBJ whole genome shotgun (WGS) entry which is preliminary data.</text>
</comment>
<dbReference type="Proteomes" id="UP000070328">
    <property type="component" value="Unassembled WGS sequence"/>
</dbReference>
<keyword evidence="3" id="KW-0285">Flavoprotein</keyword>
<dbReference type="EMBL" id="JFBX01000659">
    <property type="protein sequence ID" value="KXH31783.1"/>
    <property type="molecule type" value="Genomic_DNA"/>
</dbReference>
<dbReference type="PANTHER" id="PTHR42973:SF39">
    <property type="entry name" value="FAD-BINDING PCMH-TYPE DOMAIN-CONTAINING PROTEIN"/>
    <property type="match status" value="1"/>
</dbReference>
<dbReference type="PROSITE" id="PS51387">
    <property type="entry name" value="FAD_PCMH"/>
    <property type="match status" value="1"/>
</dbReference>
<dbReference type="InterPro" id="IPR036318">
    <property type="entry name" value="FAD-bd_PCMH-like_sf"/>
</dbReference>
<dbReference type="InterPro" id="IPR050416">
    <property type="entry name" value="FAD-linked_Oxidoreductase"/>
</dbReference>
<dbReference type="SUPFAM" id="SSF56176">
    <property type="entry name" value="FAD-binding/transporter-associated domain-like"/>
    <property type="match status" value="1"/>
</dbReference>
<evidence type="ECO:0000256" key="1">
    <source>
        <dbReference type="ARBA" id="ARBA00001974"/>
    </source>
</evidence>
<dbReference type="InterPro" id="IPR016166">
    <property type="entry name" value="FAD-bd_PCMH"/>
</dbReference>
<dbReference type="GO" id="GO:0071949">
    <property type="term" value="F:FAD binding"/>
    <property type="evidence" value="ECO:0007669"/>
    <property type="project" value="InterPro"/>
</dbReference>
<evidence type="ECO:0000256" key="3">
    <source>
        <dbReference type="ARBA" id="ARBA00022630"/>
    </source>
</evidence>
<comment type="similarity">
    <text evidence="2">Belongs to the oxygen-dependent FAD-linked oxidoreductase family.</text>
</comment>
<dbReference type="InterPro" id="IPR016169">
    <property type="entry name" value="FAD-bd_PCMH_sub2"/>
</dbReference>
<dbReference type="Gene3D" id="3.30.465.10">
    <property type="match status" value="1"/>
</dbReference>
<organism evidence="7 8">
    <name type="scientific">Colletotrichum simmondsii</name>
    <dbReference type="NCBI Taxonomy" id="703756"/>
    <lineage>
        <taxon>Eukaryota</taxon>
        <taxon>Fungi</taxon>
        <taxon>Dikarya</taxon>
        <taxon>Ascomycota</taxon>
        <taxon>Pezizomycotina</taxon>
        <taxon>Sordariomycetes</taxon>
        <taxon>Hypocreomycetidae</taxon>
        <taxon>Glomerellales</taxon>
        <taxon>Glomerellaceae</taxon>
        <taxon>Colletotrichum</taxon>
        <taxon>Colletotrichum acutatum species complex</taxon>
    </lineage>
</organism>
<dbReference type="InterPro" id="IPR006094">
    <property type="entry name" value="Oxid_FAD_bind_N"/>
</dbReference>
<dbReference type="Pfam" id="PF01565">
    <property type="entry name" value="FAD_binding_4"/>
    <property type="match status" value="1"/>
</dbReference>
<dbReference type="Pfam" id="PF08031">
    <property type="entry name" value="BBE"/>
    <property type="match status" value="1"/>
</dbReference>
<evidence type="ECO:0000259" key="6">
    <source>
        <dbReference type="PROSITE" id="PS51387"/>
    </source>
</evidence>
<evidence type="ECO:0000256" key="4">
    <source>
        <dbReference type="ARBA" id="ARBA00022827"/>
    </source>
</evidence>